<organism evidence="2 3">
    <name type="scientific">Ramazzottius varieornatus</name>
    <name type="common">Water bear</name>
    <name type="synonym">Tardigrade</name>
    <dbReference type="NCBI Taxonomy" id="947166"/>
    <lineage>
        <taxon>Eukaryota</taxon>
        <taxon>Metazoa</taxon>
        <taxon>Ecdysozoa</taxon>
        <taxon>Tardigrada</taxon>
        <taxon>Eutardigrada</taxon>
        <taxon>Parachela</taxon>
        <taxon>Hypsibioidea</taxon>
        <taxon>Ramazzottiidae</taxon>
        <taxon>Ramazzottius</taxon>
    </lineage>
</organism>
<gene>
    <name evidence="2" type="primary">RvY_10471-1</name>
    <name evidence="2" type="synonym">RvY_10471.1</name>
    <name evidence="2" type="ORF">RvY_10471</name>
</gene>
<dbReference type="EMBL" id="BDGG01000005">
    <property type="protein sequence ID" value="GAU99471.1"/>
    <property type="molecule type" value="Genomic_DNA"/>
</dbReference>
<evidence type="ECO:0000313" key="3">
    <source>
        <dbReference type="Proteomes" id="UP000186922"/>
    </source>
</evidence>
<dbReference type="AlphaFoldDB" id="A0A1D1VCU4"/>
<name>A0A1D1VCU4_RAMVA</name>
<evidence type="ECO:0008006" key="4">
    <source>
        <dbReference type="Google" id="ProtNLM"/>
    </source>
</evidence>
<comment type="caution">
    <text evidence="2">The sequence shown here is derived from an EMBL/GenBank/DDBJ whole genome shotgun (WGS) entry which is preliminary data.</text>
</comment>
<keyword evidence="3" id="KW-1185">Reference proteome</keyword>
<reference evidence="2 3" key="1">
    <citation type="journal article" date="2016" name="Nat. Commun.">
        <title>Extremotolerant tardigrade genome and improved radiotolerance of human cultured cells by tardigrade-unique protein.</title>
        <authorList>
            <person name="Hashimoto T."/>
            <person name="Horikawa D.D."/>
            <person name="Saito Y."/>
            <person name="Kuwahara H."/>
            <person name="Kozuka-Hata H."/>
            <person name="Shin-I T."/>
            <person name="Minakuchi Y."/>
            <person name="Ohishi K."/>
            <person name="Motoyama A."/>
            <person name="Aizu T."/>
            <person name="Enomoto A."/>
            <person name="Kondo K."/>
            <person name="Tanaka S."/>
            <person name="Hara Y."/>
            <person name="Koshikawa S."/>
            <person name="Sagara H."/>
            <person name="Miura T."/>
            <person name="Yokobori S."/>
            <person name="Miyagawa K."/>
            <person name="Suzuki Y."/>
            <person name="Kubo T."/>
            <person name="Oyama M."/>
            <person name="Kohara Y."/>
            <person name="Fujiyama A."/>
            <person name="Arakawa K."/>
            <person name="Katayama T."/>
            <person name="Toyoda A."/>
            <person name="Kunieda T."/>
        </authorList>
    </citation>
    <scope>NUCLEOTIDE SEQUENCE [LARGE SCALE GENOMIC DNA]</scope>
    <source>
        <strain evidence="2 3">YOKOZUNA-1</strain>
    </source>
</reference>
<sequence>MSELRETSYQPEPEDWPVDRQVFKARILRIIGCLLKKGLMAGLPAALNEKKWRFGSSVPYPVPLKFLEKRLKTSYYRRKASLEADVMHLLTTINSESNMEDSASVLEEYNMKTQIVCHVVMESINNLNFDEEDVEMFIDGTVALLCKNRGEFEGKKRPRAASAHPEDGPGTSSAAQKPEGPAAKKSRSGRESKRTSSVHRSLGSFV</sequence>
<evidence type="ECO:0000256" key="1">
    <source>
        <dbReference type="SAM" id="MobiDB-lite"/>
    </source>
</evidence>
<protein>
    <recommendedName>
        <fullName evidence="4">Bromo domain-containing protein</fullName>
    </recommendedName>
</protein>
<evidence type="ECO:0000313" key="2">
    <source>
        <dbReference type="EMBL" id="GAU99471.1"/>
    </source>
</evidence>
<feature type="region of interest" description="Disordered" evidence="1">
    <location>
        <begin position="154"/>
        <end position="206"/>
    </location>
</feature>
<proteinExistence type="predicted"/>
<accession>A0A1D1VCU4</accession>
<dbReference type="Proteomes" id="UP000186922">
    <property type="component" value="Unassembled WGS sequence"/>
</dbReference>